<feature type="transmembrane region" description="Helical" evidence="1">
    <location>
        <begin position="16"/>
        <end position="38"/>
    </location>
</feature>
<keyword evidence="1" id="KW-0812">Transmembrane</keyword>
<sequence>MEAVPWWRVRFSFRNATMVVCFLNVIAAIVLLRGLFIFSDGKASRGKQPNVAQMRYIMESEQIRRSMVPFDLIKRIKEIEEESHGEPEMEAKHVPTQTAAVDLSKRLSDLRAMNDANNLKALEEWRKRKMERARRREIERNATLTTQI</sequence>
<dbReference type="Proteomes" id="UP000639772">
    <property type="component" value="Chromosome 11"/>
</dbReference>
<evidence type="ECO:0000313" key="2">
    <source>
        <dbReference type="EMBL" id="KAG0461879.1"/>
    </source>
</evidence>
<keyword evidence="1" id="KW-0472">Membrane</keyword>
<dbReference type="OrthoDB" id="994207at2759"/>
<accession>A0A835Q2K7</accession>
<evidence type="ECO:0000313" key="3">
    <source>
        <dbReference type="Proteomes" id="UP000639772"/>
    </source>
</evidence>
<protein>
    <recommendedName>
        <fullName evidence="4">Transmembrane protein</fullName>
    </recommendedName>
</protein>
<comment type="caution">
    <text evidence="2">The sequence shown here is derived from an EMBL/GenBank/DDBJ whole genome shotgun (WGS) entry which is preliminary data.</text>
</comment>
<dbReference type="EMBL" id="JADCNM010000011">
    <property type="protein sequence ID" value="KAG0461879.1"/>
    <property type="molecule type" value="Genomic_DNA"/>
</dbReference>
<dbReference type="PANTHER" id="PTHR33344:SF7">
    <property type="entry name" value="TRANSMEMBRANE PROTEIN"/>
    <property type="match status" value="1"/>
</dbReference>
<organism evidence="2 3">
    <name type="scientific">Vanilla planifolia</name>
    <name type="common">Vanilla</name>
    <dbReference type="NCBI Taxonomy" id="51239"/>
    <lineage>
        <taxon>Eukaryota</taxon>
        <taxon>Viridiplantae</taxon>
        <taxon>Streptophyta</taxon>
        <taxon>Embryophyta</taxon>
        <taxon>Tracheophyta</taxon>
        <taxon>Spermatophyta</taxon>
        <taxon>Magnoliopsida</taxon>
        <taxon>Liliopsida</taxon>
        <taxon>Asparagales</taxon>
        <taxon>Orchidaceae</taxon>
        <taxon>Vanilloideae</taxon>
        <taxon>Vanilleae</taxon>
        <taxon>Vanilla</taxon>
    </lineage>
</organism>
<proteinExistence type="predicted"/>
<keyword evidence="1" id="KW-1133">Transmembrane helix</keyword>
<reference evidence="2 3" key="1">
    <citation type="journal article" date="2020" name="Nat. Food">
        <title>A phased Vanilla planifolia genome enables genetic improvement of flavour and production.</title>
        <authorList>
            <person name="Hasing T."/>
            <person name="Tang H."/>
            <person name="Brym M."/>
            <person name="Khazi F."/>
            <person name="Huang T."/>
            <person name="Chambers A.H."/>
        </authorList>
    </citation>
    <scope>NUCLEOTIDE SEQUENCE [LARGE SCALE GENOMIC DNA]</scope>
    <source>
        <tissue evidence="2">Leaf</tissue>
    </source>
</reference>
<evidence type="ECO:0000256" key="1">
    <source>
        <dbReference type="SAM" id="Phobius"/>
    </source>
</evidence>
<dbReference type="AlphaFoldDB" id="A0A835Q2K7"/>
<name>A0A835Q2K7_VANPL</name>
<dbReference type="PANTHER" id="PTHR33344">
    <property type="entry name" value="OS02G0761600 PROTEIN"/>
    <property type="match status" value="1"/>
</dbReference>
<gene>
    <name evidence="2" type="ORF">HPP92_020355</name>
</gene>
<evidence type="ECO:0008006" key="4">
    <source>
        <dbReference type="Google" id="ProtNLM"/>
    </source>
</evidence>